<protein>
    <submittedName>
        <fullName evidence="1">Uncharacterized protein</fullName>
    </submittedName>
</protein>
<dbReference type="EMBL" id="BJWL01000027">
    <property type="protein sequence ID" value="GFZ18416.1"/>
    <property type="molecule type" value="Genomic_DNA"/>
</dbReference>
<reference evidence="1 2" key="1">
    <citation type="submission" date="2019-07" db="EMBL/GenBank/DDBJ databases">
        <title>De Novo Assembly of kiwifruit Actinidia rufa.</title>
        <authorList>
            <person name="Sugita-Konishi S."/>
            <person name="Sato K."/>
            <person name="Mori E."/>
            <person name="Abe Y."/>
            <person name="Kisaki G."/>
            <person name="Hamano K."/>
            <person name="Suezawa K."/>
            <person name="Otani M."/>
            <person name="Fukuda T."/>
            <person name="Manabe T."/>
            <person name="Gomi K."/>
            <person name="Tabuchi M."/>
            <person name="Akimitsu K."/>
            <person name="Kataoka I."/>
        </authorList>
    </citation>
    <scope>NUCLEOTIDE SEQUENCE [LARGE SCALE GENOMIC DNA]</scope>
    <source>
        <strain evidence="2">cv. Fuchu</strain>
    </source>
</reference>
<dbReference type="AlphaFoldDB" id="A0A7J0H5P0"/>
<gene>
    <name evidence="1" type="ORF">Acr_27g0001550</name>
</gene>
<comment type="caution">
    <text evidence="1">The sequence shown here is derived from an EMBL/GenBank/DDBJ whole genome shotgun (WGS) entry which is preliminary data.</text>
</comment>
<evidence type="ECO:0000313" key="1">
    <source>
        <dbReference type="EMBL" id="GFZ18416.1"/>
    </source>
</evidence>
<accession>A0A7J0H5P0</accession>
<keyword evidence="2" id="KW-1185">Reference proteome</keyword>
<evidence type="ECO:0000313" key="2">
    <source>
        <dbReference type="Proteomes" id="UP000585474"/>
    </source>
</evidence>
<name>A0A7J0H5P0_9ERIC</name>
<organism evidence="1 2">
    <name type="scientific">Actinidia rufa</name>
    <dbReference type="NCBI Taxonomy" id="165716"/>
    <lineage>
        <taxon>Eukaryota</taxon>
        <taxon>Viridiplantae</taxon>
        <taxon>Streptophyta</taxon>
        <taxon>Embryophyta</taxon>
        <taxon>Tracheophyta</taxon>
        <taxon>Spermatophyta</taxon>
        <taxon>Magnoliopsida</taxon>
        <taxon>eudicotyledons</taxon>
        <taxon>Gunneridae</taxon>
        <taxon>Pentapetalae</taxon>
        <taxon>asterids</taxon>
        <taxon>Ericales</taxon>
        <taxon>Actinidiaceae</taxon>
        <taxon>Actinidia</taxon>
    </lineage>
</organism>
<dbReference type="Proteomes" id="UP000585474">
    <property type="component" value="Unassembled WGS sequence"/>
</dbReference>
<sequence length="216" mass="23826">MSPLLVIRTLPSLVMPFGVGLPKVWLILDLSKEFVDWFLENHINPLSFPVLMIDRAIIPFSELPFAMGNQTHISFCLSDVVLQLGKYFDSGHEIASSDMLGVKNLAEIRIGGSSAGRYSPLARRNGFAIALAFQAGTGPTLPSTSTLPMWRVDFLVLFSNDYASAAWAGFINLLSTKICAILANYVCSHSIIMSQLSLPLWSNKPRFYLEVTLTVL</sequence>
<proteinExistence type="predicted"/>